<evidence type="ECO:0000256" key="1">
    <source>
        <dbReference type="ARBA" id="ARBA00001678"/>
    </source>
</evidence>
<dbReference type="AlphaFoldDB" id="A0A8B7MVF2"/>
<dbReference type="InterPro" id="IPR045053">
    <property type="entry name" value="MAN-like"/>
</dbReference>
<dbReference type="SUPFAM" id="SSF51445">
    <property type="entry name" value="(Trans)glycosidases"/>
    <property type="match status" value="1"/>
</dbReference>
<sequence length="418" mass="47126">MSRVRQRSMVVRQTIRSSFFLAFILLQQGPDQVESQKLGGFVQTNGTRFIVNGDVVYFSGFNAYWMMLESSFPSERGKVSTTLEQASSYGLTLARAWAFSDGGQWPLQSSPGSYNENMFKALDFVISEARRNGIYLILSLVNNFDGFGGRKQYVQWARERGQDVSSDDAFYTNDVIKGYYKNHVKTVLTRINTVTSIAYKDDPTIFAWELINEPSCKSDLSGSTLQAWIQEMAAYVKSIDNAHLLEVGMQGFYGASMQGRRQFNPNGYVEGSDFISHNQVPGIDFTTIHGYPDTWLANWTSEEQLRFLQNWTQIHVSDSSAILKKPLLFTEFGKSLEPRGSTADQRDAFYGQVYESAFASARDEGPLGGGLFWQLLAQGMDGLRDGYEIVLTQHRSTASIISQISRRVSELNRSRRHG</sequence>
<evidence type="ECO:0000256" key="5">
    <source>
        <dbReference type="ARBA" id="ARBA00023295"/>
    </source>
</evidence>
<comment type="catalytic activity">
    <reaction evidence="1">
        <text>Random hydrolysis of (1-&gt;4)-beta-D-mannosidic linkages in mannans, galactomannans and glucomannans.</text>
        <dbReference type="EC" id="3.2.1.78"/>
    </reaction>
</comment>
<evidence type="ECO:0000256" key="2">
    <source>
        <dbReference type="ARBA" id="ARBA00005641"/>
    </source>
</evidence>
<dbReference type="InterPro" id="IPR001547">
    <property type="entry name" value="Glyco_hydro_5"/>
</dbReference>
<dbReference type="OrthoDB" id="406631at2759"/>
<dbReference type="RefSeq" id="XP_017700076.3">
    <property type="nucleotide sequence ID" value="XM_017844587.3"/>
</dbReference>
<reference evidence="9" key="2">
    <citation type="submission" date="2025-08" db="UniProtKB">
        <authorList>
            <consortium name="RefSeq"/>
        </authorList>
    </citation>
    <scope>IDENTIFICATION</scope>
    <source>
        <tissue evidence="9">Young leaves</tissue>
    </source>
</reference>
<dbReference type="PANTHER" id="PTHR31451">
    <property type="match status" value="1"/>
</dbReference>
<dbReference type="Pfam" id="PF26410">
    <property type="entry name" value="GH5_mannosidase"/>
    <property type="match status" value="1"/>
</dbReference>
<protein>
    <recommendedName>
        <fullName evidence="3">mannan endo-1,4-beta-mannosidase</fullName>
        <ecNumber evidence="3">3.2.1.78</ecNumber>
    </recommendedName>
</protein>
<accession>A0A8B7MVF2</accession>
<evidence type="ECO:0000256" key="3">
    <source>
        <dbReference type="ARBA" id="ARBA00012706"/>
    </source>
</evidence>
<evidence type="ECO:0000259" key="7">
    <source>
        <dbReference type="Pfam" id="PF26410"/>
    </source>
</evidence>
<keyword evidence="8" id="KW-1185">Reference proteome</keyword>
<dbReference type="EC" id="3.2.1.78" evidence="3"/>
<dbReference type="FunFam" id="3.20.20.80:FF:000012">
    <property type="entry name" value="Mannan endo-1,4-beta-mannosidase 6"/>
    <property type="match status" value="1"/>
</dbReference>
<name>A0A8B7MVF2_PHODC</name>
<proteinExistence type="inferred from homology"/>
<dbReference type="PANTHER" id="PTHR31451:SF36">
    <property type="entry name" value="MANNAN ENDO-1,4-BETA-MANNOSIDASE 4"/>
    <property type="match status" value="1"/>
</dbReference>
<feature type="signal peptide" evidence="6">
    <location>
        <begin position="1"/>
        <end position="35"/>
    </location>
</feature>
<reference evidence="8" key="1">
    <citation type="journal article" date="2019" name="Nat. Commun.">
        <title>Genome-wide association mapping of date palm fruit traits.</title>
        <authorList>
            <person name="Hazzouri K.M."/>
            <person name="Gros-Balthazard M."/>
            <person name="Flowers J.M."/>
            <person name="Copetti D."/>
            <person name="Lemansour A."/>
            <person name="Lebrun M."/>
            <person name="Masmoudi K."/>
            <person name="Ferrand S."/>
            <person name="Dhar M.I."/>
            <person name="Fresquez Z.A."/>
            <person name="Rosas U."/>
            <person name="Zhang J."/>
            <person name="Talag J."/>
            <person name="Lee S."/>
            <person name="Kudrna D."/>
            <person name="Powell R.F."/>
            <person name="Leitch I.J."/>
            <person name="Krueger R.R."/>
            <person name="Wing R.A."/>
            <person name="Amiri K.M.A."/>
            <person name="Purugganan M.D."/>
        </authorList>
    </citation>
    <scope>NUCLEOTIDE SEQUENCE [LARGE SCALE GENOMIC DNA]</scope>
    <source>
        <strain evidence="8">cv. Khalas</strain>
    </source>
</reference>
<feature type="chain" id="PRO_5034364895" description="mannan endo-1,4-beta-mannosidase" evidence="6">
    <location>
        <begin position="36"/>
        <end position="418"/>
    </location>
</feature>
<dbReference type="GeneID" id="103714499"/>
<dbReference type="KEGG" id="pda:103714499"/>
<dbReference type="Proteomes" id="UP000228380">
    <property type="component" value="Chromosome 1"/>
</dbReference>
<organism evidence="8 9">
    <name type="scientific">Phoenix dactylifera</name>
    <name type="common">Date palm</name>
    <dbReference type="NCBI Taxonomy" id="42345"/>
    <lineage>
        <taxon>Eukaryota</taxon>
        <taxon>Viridiplantae</taxon>
        <taxon>Streptophyta</taxon>
        <taxon>Embryophyta</taxon>
        <taxon>Tracheophyta</taxon>
        <taxon>Spermatophyta</taxon>
        <taxon>Magnoliopsida</taxon>
        <taxon>Liliopsida</taxon>
        <taxon>Arecaceae</taxon>
        <taxon>Coryphoideae</taxon>
        <taxon>Phoeniceae</taxon>
        <taxon>Phoenix</taxon>
    </lineage>
</organism>
<keyword evidence="5" id="KW-0326">Glycosidase</keyword>
<dbReference type="Gene3D" id="3.20.20.80">
    <property type="entry name" value="Glycosidases"/>
    <property type="match status" value="1"/>
</dbReference>
<evidence type="ECO:0000256" key="4">
    <source>
        <dbReference type="ARBA" id="ARBA00022801"/>
    </source>
</evidence>
<dbReference type="InterPro" id="IPR017853">
    <property type="entry name" value="GH"/>
</dbReference>
<comment type="similarity">
    <text evidence="2">Belongs to the glycosyl hydrolase 5 (cellulase A) family.</text>
</comment>
<gene>
    <name evidence="9" type="primary">LOC103714499</name>
</gene>
<keyword evidence="6" id="KW-0732">Signal</keyword>
<dbReference type="GO" id="GO:0016985">
    <property type="term" value="F:mannan endo-1,4-beta-mannosidase activity"/>
    <property type="evidence" value="ECO:0007669"/>
    <property type="project" value="UniProtKB-EC"/>
</dbReference>
<evidence type="ECO:0000313" key="8">
    <source>
        <dbReference type="Proteomes" id="UP000228380"/>
    </source>
</evidence>
<evidence type="ECO:0000256" key="6">
    <source>
        <dbReference type="SAM" id="SignalP"/>
    </source>
</evidence>
<feature type="domain" description="Glycoside hydrolase family 5" evidence="7">
    <location>
        <begin position="41"/>
        <end position="374"/>
    </location>
</feature>
<keyword evidence="4" id="KW-0378">Hydrolase</keyword>
<dbReference type="GO" id="GO:0000272">
    <property type="term" value="P:polysaccharide catabolic process"/>
    <property type="evidence" value="ECO:0007669"/>
    <property type="project" value="InterPro"/>
</dbReference>
<evidence type="ECO:0000313" key="9">
    <source>
        <dbReference type="RefSeq" id="XP_017700076.3"/>
    </source>
</evidence>